<feature type="transmembrane region" description="Helical" evidence="5">
    <location>
        <begin position="139"/>
        <end position="164"/>
    </location>
</feature>
<dbReference type="STRING" id="1219032.GCA_001515545_00724"/>
<feature type="transmembrane region" description="Helical" evidence="5">
    <location>
        <begin position="107"/>
        <end position="127"/>
    </location>
</feature>
<keyword evidence="8" id="KW-1185">Reference proteome</keyword>
<feature type="transmembrane region" description="Helical" evidence="5">
    <location>
        <begin position="376"/>
        <end position="397"/>
    </location>
</feature>
<evidence type="ECO:0000313" key="7">
    <source>
        <dbReference type="EMBL" id="PEH90032.1"/>
    </source>
</evidence>
<feature type="transmembrane region" description="Helical" evidence="5">
    <location>
        <begin position="170"/>
        <end position="188"/>
    </location>
</feature>
<keyword evidence="2 5" id="KW-0812">Transmembrane</keyword>
<protein>
    <submittedName>
        <fullName evidence="7">MFS transporter</fullName>
    </submittedName>
</protein>
<dbReference type="InterPro" id="IPR020846">
    <property type="entry name" value="MFS_dom"/>
</dbReference>
<dbReference type="CDD" id="cd17393">
    <property type="entry name" value="MFS_MosC_like"/>
    <property type="match status" value="1"/>
</dbReference>
<dbReference type="InterPro" id="IPR036259">
    <property type="entry name" value="MFS_trans_sf"/>
</dbReference>
<dbReference type="PANTHER" id="PTHR23514">
    <property type="entry name" value="BYPASS OF STOP CODON PROTEIN 6"/>
    <property type="match status" value="1"/>
</dbReference>
<dbReference type="GO" id="GO:0016020">
    <property type="term" value="C:membrane"/>
    <property type="evidence" value="ECO:0007669"/>
    <property type="project" value="UniProtKB-SubCell"/>
</dbReference>
<dbReference type="OrthoDB" id="9810941at2"/>
<organism evidence="7 8">
    <name type="scientific">Comamonas terrigena</name>
    <dbReference type="NCBI Taxonomy" id="32013"/>
    <lineage>
        <taxon>Bacteria</taxon>
        <taxon>Pseudomonadati</taxon>
        <taxon>Pseudomonadota</taxon>
        <taxon>Betaproteobacteria</taxon>
        <taxon>Burkholderiales</taxon>
        <taxon>Comamonadaceae</taxon>
        <taxon>Comamonas</taxon>
    </lineage>
</organism>
<feature type="transmembrane region" description="Helical" evidence="5">
    <location>
        <begin position="262"/>
        <end position="279"/>
    </location>
</feature>
<dbReference type="PROSITE" id="PS50850">
    <property type="entry name" value="MFS"/>
    <property type="match status" value="1"/>
</dbReference>
<feature type="transmembrane region" description="Helical" evidence="5">
    <location>
        <begin position="225"/>
        <end position="242"/>
    </location>
</feature>
<name>A0A2A7UXM4_COMTR</name>
<sequence length="415" mass="42831">MAETAAALPPVRRLSGALYGVFVLIGIATSTWVTRTPALRDALGASTEQMGLVLFGFSVGSMLGILSANAVTARLQARRTILLGTCLVLGGLALMAAGAALASLWCAFAGFLCFGLGIGWSDIAMNVECAALERLYQRTLMTTLHGCFSLGTLLGAALGMLMAYLQAPLLLHWLGVAALALLGVLPLVRHIHNHSAAPAPAASHAHADTEPAPGPVLSALRERRVLLIGLFILGMALAEGAANDWLPLLMVDGHGFAEAQGTVIYLLFTLGMVVGRFSGHRLLQHFARVRLMQASALAAALGVALAIFSPLPWLGAASVLFWGLGAALGFPLALSAAGEGPAADSARRVGAVASLGYVAFLVGPPMLGFLGEHWGLRLGMLPVLAMALVATVLAMVLQAWAARRTATGGAAQQTA</sequence>
<dbReference type="InterPro" id="IPR051788">
    <property type="entry name" value="MFS_Transporter"/>
</dbReference>
<dbReference type="EMBL" id="PDEA01000001">
    <property type="protein sequence ID" value="PEH90032.1"/>
    <property type="molecule type" value="Genomic_DNA"/>
</dbReference>
<evidence type="ECO:0000256" key="2">
    <source>
        <dbReference type="ARBA" id="ARBA00022692"/>
    </source>
</evidence>
<feature type="transmembrane region" description="Helical" evidence="5">
    <location>
        <begin position="349"/>
        <end position="370"/>
    </location>
</feature>
<gene>
    <name evidence="7" type="ORF">CRM82_16820</name>
</gene>
<comment type="caution">
    <text evidence="7">The sequence shown here is derived from an EMBL/GenBank/DDBJ whole genome shotgun (WGS) entry which is preliminary data.</text>
</comment>
<dbReference type="InterPro" id="IPR011701">
    <property type="entry name" value="MFS"/>
</dbReference>
<proteinExistence type="predicted"/>
<feature type="transmembrane region" description="Helical" evidence="5">
    <location>
        <begin position="291"/>
        <end position="313"/>
    </location>
</feature>
<keyword evidence="3 5" id="KW-1133">Transmembrane helix</keyword>
<evidence type="ECO:0000259" key="6">
    <source>
        <dbReference type="PROSITE" id="PS50850"/>
    </source>
</evidence>
<evidence type="ECO:0000256" key="4">
    <source>
        <dbReference type="ARBA" id="ARBA00023136"/>
    </source>
</evidence>
<reference evidence="8" key="1">
    <citation type="submission" date="2017-09" db="EMBL/GenBank/DDBJ databases">
        <title>FDA dAtabase for Regulatory Grade micrObial Sequences (FDA-ARGOS): Supporting development and validation of Infectious Disease Dx tests.</title>
        <authorList>
            <person name="Minogue T."/>
            <person name="Wolcott M."/>
            <person name="Wasieloski L."/>
            <person name="Aguilar W."/>
            <person name="Moore D."/>
            <person name="Tallon L."/>
            <person name="Sadzewicz L."/>
            <person name="Ott S."/>
            <person name="Zhao X."/>
            <person name="Nagaraj S."/>
            <person name="Vavikolanu K."/>
            <person name="Aluvathingal J."/>
            <person name="Nadendla S."/>
            <person name="Sichtig H."/>
        </authorList>
    </citation>
    <scope>NUCLEOTIDE SEQUENCE [LARGE SCALE GENOMIC DNA]</scope>
    <source>
        <strain evidence="8">FDAARGOS_394</strain>
    </source>
</reference>
<dbReference type="GeneID" id="80802283"/>
<accession>A0A2A7UXM4</accession>
<comment type="subcellular location">
    <subcellularLocation>
        <location evidence="1">Membrane</location>
        <topology evidence="1">Multi-pass membrane protein</topology>
    </subcellularLocation>
</comment>
<dbReference type="Gene3D" id="1.20.1250.20">
    <property type="entry name" value="MFS general substrate transporter like domains"/>
    <property type="match status" value="1"/>
</dbReference>
<feature type="transmembrane region" description="Helical" evidence="5">
    <location>
        <begin position="16"/>
        <end position="33"/>
    </location>
</feature>
<feature type="transmembrane region" description="Helical" evidence="5">
    <location>
        <begin position="80"/>
        <end position="101"/>
    </location>
</feature>
<dbReference type="Pfam" id="PF07690">
    <property type="entry name" value="MFS_1"/>
    <property type="match status" value="1"/>
</dbReference>
<feature type="transmembrane region" description="Helical" evidence="5">
    <location>
        <begin position="53"/>
        <end position="73"/>
    </location>
</feature>
<dbReference type="PANTHER" id="PTHR23514:SF13">
    <property type="entry name" value="INNER MEMBRANE PROTEIN YBJJ"/>
    <property type="match status" value="1"/>
</dbReference>
<feature type="transmembrane region" description="Helical" evidence="5">
    <location>
        <begin position="319"/>
        <end position="337"/>
    </location>
</feature>
<dbReference type="SUPFAM" id="SSF103473">
    <property type="entry name" value="MFS general substrate transporter"/>
    <property type="match status" value="1"/>
</dbReference>
<dbReference type="AlphaFoldDB" id="A0A2A7UXM4"/>
<keyword evidence="4 5" id="KW-0472">Membrane</keyword>
<dbReference type="Proteomes" id="UP000220246">
    <property type="component" value="Unassembled WGS sequence"/>
</dbReference>
<evidence type="ECO:0000313" key="8">
    <source>
        <dbReference type="Proteomes" id="UP000220246"/>
    </source>
</evidence>
<dbReference type="GO" id="GO:0022857">
    <property type="term" value="F:transmembrane transporter activity"/>
    <property type="evidence" value="ECO:0007669"/>
    <property type="project" value="InterPro"/>
</dbReference>
<evidence type="ECO:0000256" key="1">
    <source>
        <dbReference type="ARBA" id="ARBA00004141"/>
    </source>
</evidence>
<evidence type="ECO:0000256" key="3">
    <source>
        <dbReference type="ARBA" id="ARBA00022989"/>
    </source>
</evidence>
<evidence type="ECO:0000256" key="5">
    <source>
        <dbReference type="SAM" id="Phobius"/>
    </source>
</evidence>
<feature type="domain" description="Major facilitator superfamily (MFS) profile" evidence="6">
    <location>
        <begin position="14"/>
        <end position="402"/>
    </location>
</feature>
<dbReference type="RefSeq" id="WP_083520264.1">
    <property type="nucleotide sequence ID" value="NZ_PDEA01000001.1"/>
</dbReference>